<dbReference type="InterPro" id="IPR052794">
    <property type="entry name" value="Mito_Ser_Protease_LACTB"/>
</dbReference>
<comment type="caution">
    <text evidence="1">The sequence shown here is derived from an EMBL/GenBank/DDBJ whole genome shotgun (WGS) entry which is preliminary data.</text>
</comment>
<dbReference type="GO" id="GO:0006508">
    <property type="term" value="P:proteolysis"/>
    <property type="evidence" value="ECO:0007669"/>
    <property type="project" value="TreeGrafter"/>
</dbReference>
<keyword evidence="2" id="KW-1185">Reference proteome</keyword>
<dbReference type="OrthoDB" id="5946976at2759"/>
<reference evidence="1 2" key="1">
    <citation type="journal article" date="2015" name="Genome Biol.">
        <title>Comparative genomics of Steinernema reveals deeply conserved gene regulatory networks.</title>
        <authorList>
            <person name="Dillman A.R."/>
            <person name="Macchietto M."/>
            <person name="Porter C.F."/>
            <person name="Rogers A."/>
            <person name="Williams B."/>
            <person name="Antoshechkin I."/>
            <person name="Lee M.M."/>
            <person name="Goodwin Z."/>
            <person name="Lu X."/>
            <person name="Lewis E.E."/>
            <person name="Goodrich-Blair H."/>
            <person name="Stock S.P."/>
            <person name="Adams B.J."/>
            <person name="Sternberg P.W."/>
            <person name="Mortazavi A."/>
        </authorList>
    </citation>
    <scope>NUCLEOTIDE SEQUENCE [LARGE SCALE GENOMIC DNA]</scope>
    <source>
        <strain evidence="1 2">ALL</strain>
    </source>
</reference>
<dbReference type="PANTHER" id="PTHR46520:SF1">
    <property type="entry name" value="SERINE BETA-LACTAMASE-LIKE PROTEIN LACTB, MITOCHONDRIAL"/>
    <property type="match status" value="1"/>
</dbReference>
<name>A0A4U8UNB7_STECR</name>
<reference evidence="1 2" key="2">
    <citation type="journal article" date="2019" name="G3 (Bethesda)">
        <title>Hybrid Assembly of the Genome of the Entomopathogenic Nematode Steinernema carpocapsae Identifies the X-Chromosome.</title>
        <authorList>
            <person name="Serra L."/>
            <person name="Macchietto M."/>
            <person name="Macias-Munoz A."/>
            <person name="McGill C.J."/>
            <person name="Rodriguez I.M."/>
            <person name="Rodriguez B."/>
            <person name="Murad R."/>
            <person name="Mortazavi A."/>
        </authorList>
    </citation>
    <scope>NUCLEOTIDE SEQUENCE [LARGE SCALE GENOMIC DNA]</scope>
    <source>
        <strain evidence="1 2">ALL</strain>
    </source>
</reference>
<dbReference type="AlphaFoldDB" id="A0A4U8UNB7"/>
<dbReference type="GO" id="GO:0005739">
    <property type="term" value="C:mitochondrion"/>
    <property type="evidence" value="ECO:0007669"/>
    <property type="project" value="TreeGrafter"/>
</dbReference>
<dbReference type="EMBL" id="CM016762">
    <property type="protein sequence ID" value="TMS34159.1"/>
    <property type="molecule type" value="Genomic_DNA"/>
</dbReference>
<dbReference type="GO" id="GO:0019216">
    <property type="term" value="P:regulation of lipid metabolic process"/>
    <property type="evidence" value="ECO:0007669"/>
    <property type="project" value="TreeGrafter"/>
</dbReference>
<dbReference type="EMBL" id="AZBU02000001">
    <property type="protein sequence ID" value="TMS34159.1"/>
    <property type="molecule type" value="Genomic_DNA"/>
</dbReference>
<dbReference type="GO" id="GO:0008233">
    <property type="term" value="F:peptidase activity"/>
    <property type="evidence" value="ECO:0007669"/>
    <property type="project" value="TreeGrafter"/>
</dbReference>
<evidence type="ECO:0000313" key="1">
    <source>
        <dbReference type="EMBL" id="TMS34159.1"/>
    </source>
</evidence>
<proteinExistence type="predicted"/>
<dbReference type="Proteomes" id="UP000298663">
    <property type="component" value="Chromosome X"/>
</dbReference>
<dbReference type="PANTHER" id="PTHR46520">
    <property type="entry name" value="SERINE BETA-LACTAMASE-LIKE PROTEIN LACTB, MITOCHONDRIAL"/>
    <property type="match status" value="1"/>
</dbReference>
<accession>A0A4U8UNB7</accession>
<evidence type="ECO:0000313" key="2">
    <source>
        <dbReference type="Proteomes" id="UP000298663"/>
    </source>
</evidence>
<gene>
    <name evidence="1" type="ORF">L596_001799</name>
</gene>
<protein>
    <submittedName>
        <fullName evidence="1">Uncharacterized protein</fullName>
    </submittedName>
</protein>
<sequence length="187" mass="21894">MYELQYALGTFSGHRNVSTVVVYGQYRKTCKMNCQVLLLRDQHHQLVNVPEVDNSCKWAGAALISNVHDMLDMRSSTDKNAYYSDKRSQPKPYLSAATFQELWRQKQQLTTRLYPGSYGLEWTQKIPTEEYGRINVLTTESLRPSSRYFVLPSVETYKQDREWARRNMCRYFLESPRLLGVCLVCKN</sequence>
<organism evidence="1 2">
    <name type="scientific">Steinernema carpocapsae</name>
    <name type="common">Entomopathogenic nematode</name>
    <dbReference type="NCBI Taxonomy" id="34508"/>
    <lineage>
        <taxon>Eukaryota</taxon>
        <taxon>Metazoa</taxon>
        <taxon>Ecdysozoa</taxon>
        <taxon>Nematoda</taxon>
        <taxon>Chromadorea</taxon>
        <taxon>Rhabditida</taxon>
        <taxon>Tylenchina</taxon>
        <taxon>Panagrolaimomorpha</taxon>
        <taxon>Strongyloidoidea</taxon>
        <taxon>Steinernematidae</taxon>
        <taxon>Steinernema</taxon>
    </lineage>
</organism>